<protein>
    <submittedName>
        <fullName evidence="1">Uncharacterized protein</fullName>
    </submittedName>
</protein>
<gene>
    <name evidence="1" type="ORF">NUW58_g5989</name>
</gene>
<name>A0ACC1P076_9PEZI</name>
<evidence type="ECO:0000313" key="2">
    <source>
        <dbReference type="Proteomes" id="UP001143856"/>
    </source>
</evidence>
<reference evidence="1" key="1">
    <citation type="submission" date="2022-10" db="EMBL/GenBank/DDBJ databases">
        <title>Genome Sequence of Xylaria curta.</title>
        <authorList>
            <person name="Buettner E."/>
        </authorList>
    </citation>
    <scope>NUCLEOTIDE SEQUENCE</scope>
    <source>
        <strain evidence="1">Babe10</strain>
    </source>
</reference>
<comment type="caution">
    <text evidence="1">The sequence shown here is derived from an EMBL/GenBank/DDBJ whole genome shotgun (WGS) entry which is preliminary data.</text>
</comment>
<proteinExistence type="predicted"/>
<dbReference type="EMBL" id="JAPDGR010001267">
    <property type="protein sequence ID" value="KAJ2984576.1"/>
    <property type="molecule type" value="Genomic_DNA"/>
</dbReference>
<dbReference type="Proteomes" id="UP001143856">
    <property type="component" value="Unassembled WGS sequence"/>
</dbReference>
<keyword evidence="2" id="KW-1185">Reference proteome</keyword>
<accession>A0ACC1P076</accession>
<sequence>MKSPQQILTVALALSPLAAAWSQWLPDLDSLVVRQAEESSSQSSQPTKTPSPQSSASDNAPKETGTSKPTQSSKDEDNASETGTGTSKGSSKTSKTNAPKHTTFNPLDPAGGVAMIDPAITAAFTMYRIDNTEDITWKWNYTSLQGKPSAVDVLISCSKATATWTLTQNMTFAPTATFTWNSNEFQQKQIGNQLPVEKYTLLVHDSEGSFTDTPEPGYLAPYAGFQFGLYTAKPYKDLGEWKCATCSAAPGGPLDRQALGFAISMTLLTVLSFTWYVTGVAALV</sequence>
<organism evidence="1 2">
    <name type="scientific">Xylaria curta</name>
    <dbReference type="NCBI Taxonomy" id="42375"/>
    <lineage>
        <taxon>Eukaryota</taxon>
        <taxon>Fungi</taxon>
        <taxon>Dikarya</taxon>
        <taxon>Ascomycota</taxon>
        <taxon>Pezizomycotina</taxon>
        <taxon>Sordariomycetes</taxon>
        <taxon>Xylariomycetidae</taxon>
        <taxon>Xylariales</taxon>
        <taxon>Xylariaceae</taxon>
        <taxon>Xylaria</taxon>
    </lineage>
</organism>
<evidence type="ECO:0000313" key="1">
    <source>
        <dbReference type="EMBL" id="KAJ2984576.1"/>
    </source>
</evidence>